<evidence type="ECO:0000313" key="2">
    <source>
        <dbReference type="EMBL" id="QEQ96820.1"/>
    </source>
</evidence>
<evidence type="ECO:0008006" key="4">
    <source>
        <dbReference type="Google" id="ProtNLM"/>
    </source>
</evidence>
<protein>
    <recommendedName>
        <fullName evidence="4">DUF2788 domain-containing protein</fullName>
    </recommendedName>
</protein>
<dbReference type="RefSeq" id="WP_138987430.1">
    <property type="nucleotide sequence ID" value="NZ_CP043869.1"/>
</dbReference>
<dbReference type="AlphaFoldDB" id="A0A5P1RB08"/>
<keyword evidence="3" id="KW-1185">Reference proteome</keyword>
<gene>
    <name evidence="2" type="ORF">F0U83_08860</name>
</gene>
<sequence>MVIWSTTEIWVFSALLLMIAFKLWSVWHVSLKAKADRTGKLIFLGLISGLTLFGLFAKSYISMMMG</sequence>
<dbReference type="KEGG" id="ncu:F0U83_08860"/>
<keyword evidence="1" id="KW-0812">Transmembrane</keyword>
<dbReference type="Proteomes" id="UP000324760">
    <property type="component" value="Chromosome"/>
</dbReference>
<keyword evidence="1" id="KW-0472">Membrane</keyword>
<proteinExistence type="predicted"/>
<feature type="transmembrane region" description="Helical" evidence="1">
    <location>
        <begin position="9"/>
        <end position="29"/>
    </location>
</feature>
<evidence type="ECO:0000256" key="1">
    <source>
        <dbReference type="SAM" id="Phobius"/>
    </source>
</evidence>
<dbReference type="EMBL" id="CP043869">
    <property type="protein sequence ID" value="QEQ96820.1"/>
    <property type="molecule type" value="Genomic_DNA"/>
</dbReference>
<accession>A0A5P1RB08</accession>
<feature type="transmembrane region" description="Helical" evidence="1">
    <location>
        <begin position="41"/>
        <end position="61"/>
    </location>
</feature>
<evidence type="ECO:0000313" key="3">
    <source>
        <dbReference type="Proteomes" id="UP000324760"/>
    </source>
</evidence>
<organism evidence="2 3">
    <name type="scientific">Neptunomonas concharum</name>
    <dbReference type="NCBI Taxonomy" id="1031538"/>
    <lineage>
        <taxon>Bacteria</taxon>
        <taxon>Pseudomonadati</taxon>
        <taxon>Pseudomonadota</taxon>
        <taxon>Gammaproteobacteria</taxon>
        <taxon>Oceanospirillales</taxon>
        <taxon>Oceanospirillaceae</taxon>
        <taxon>Neptunomonas</taxon>
    </lineage>
</organism>
<name>A0A5P1RB08_9GAMM</name>
<keyword evidence="1" id="KW-1133">Transmembrane helix</keyword>
<reference evidence="2 3" key="1">
    <citation type="journal article" date="2019" name="Biochem. Eng. J.">
        <title>Metabolic engineering of the marine bacteria Neptunomonas concharum for the production of acetoin and meso-2,3-butanediol from acetate.</title>
        <authorList>
            <person name="Li W."/>
            <person name="Pu N."/>
            <person name="Liu C.-X."/>
            <person name="Yuan Q.-P."/>
            <person name="Li Z.-J."/>
        </authorList>
    </citation>
    <scope>NUCLEOTIDE SEQUENCE [LARGE SCALE GENOMIC DNA]</scope>
    <source>
        <strain evidence="2 3">JCM17730</strain>
    </source>
</reference>
<dbReference type="OrthoDB" id="6089730at2"/>